<protein>
    <submittedName>
        <fullName evidence="2">Uncharacterized protein</fullName>
    </submittedName>
</protein>
<feature type="chain" id="PRO_5004591685" evidence="1">
    <location>
        <begin position="19"/>
        <end position="166"/>
    </location>
</feature>
<feature type="signal peptide" evidence="1">
    <location>
        <begin position="1"/>
        <end position="18"/>
    </location>
</feature>
<accession>T1KMJ0</accession>
<dbReference type="EMBL" id="CAEY01000244">
    <property type="status" value="NOT_ANNOTATED_CDS"/>
    <property type="molecule type" value="Genomic_DNA"/>
</dbReference>
<keyword evidence="3" id="KW-1185">Reference proteome</keyword>
<organism evidence="2 3">
    <name type="scientific">Tetranychus urticae</name>
    <name type="common">Two-spotted spider mite</name>
    <dbReference type="NCBI Taxonomy" id="32264"/>
    <lineage>
        <taxon>Eukaryota</taxon>
        <taxon>Metazoa</taxon>
        <taxon>Ecdysozoa</taxon>
        <taxon>Arthropoda</taxon>
        <taxon>Chelicerata</taxon>
        <taxon>Arachnida</taxon>
        <taxon>Acari</taxon>
        <taxon>Acariformes</taxon>
        <taxon>Trombidiformes</taxon>
        <taxon>Prostigmata</taxon>
        <taxon>Eleutherengona</taxon>
        <taxon>Raphignathae</taxon>
        <taxon>Tetranychoidea</taxon>
        <taxon>Tetranychidae</taxon>
        <taxon>Tetranychus</taxon>
    </lineage>
</organism>
<reference evidence="3" key="1">
    <citation type="submission" date="2011-08" db="EMBL/GenBank/DDBJ databases">
        <authorList>
            <person name="Rombauts S."/>
        </authorList>
    </citation>
    <scope>NUCLEOTIDE SEQUENCE</scope>
    <source>
        <strain evidence="3">London</strain>
    </source>
</reference>
<evidence type="ECO:0000256" key="1">
    <source>
        <dbReference type="SAM" id="SignalP"/>
    </source>
</evidence>
<name>T1KMJ0_TETUR</name>
<dbReference type="HOGENOM" id="CLU_1604836_0_0_1"/>
<sequence>MIRTSTLVLTSILSCVFAQHYGQDESELYFAPRENYPGYPYPYQASPYEASPYEQPVETYGGYKESPFQQRMFPSIWPPFRLWRKPVVKHPETLPEQPIPVYEPRPKKTRKVKGKKLVKLPENNYEPIKQQIQPQPVHQSPPNYIQAAQAEKHDQNNKCQCKCSKA</sequence>
<dbReference type="PROSITE" id="PS51257">
    <property type="entry name" value="PROKAR_LIPOPROTEIN"/>
    <property type="match status" value="1"/>
</dbReference>
<dbReference type="AlphaFoldDB" id="T1KMJ0"/>
<reference evidence="2" key="2">
    <citation type="submission" date="2015-06" db="UniProtKB">
        <authorList>
            <consortium name="EnsemblMetazoa"/>
        </authorList>
    </citation>
    <scope>IDENTIFICATION</scope>
</reference>
<dbReference type="Proteomes" id="UP000015104">
    <property type="component" value="Unassembled WGS sequence"/>
</dbReference>
<proteinExistence type="predicted"/>
<dbReference type="EnsemblMetazoa" id="tetur15g01790.1">
    <property type="protein sequence ID" value="tetur15g01790.1"/>
    <property type="gene ID" value="tetur15g01790"/>
</dbReference>
<evidence type="ECO:0000313" key="2">
    <source>
        <dbReference type="EnsemblMetazoa" id="tetur15g01790.1"/>
    </source>
</evidence>
<keyword evidence="1" id="KW-0732">Signal</keyword>
<evidence type="ECO:0000313" key="3">
    <source>
        <dbReference type="Proteomes" id="UP000015104"/>
    </source>
</evidence>